<sequence>MGEPERLQRAPQCRPTFGDPYRDHLRRRRSDDPAVPALHLFKEIKAIGYQGSFNLLYRYITQGRVEADRRPISPRRLARLLLTRPDSLKDEHRHLLDDLTTACPQMIDLAGPMRAFADLLRPHEDNAERLNAWITTARTCDLPHLHAFARGLDQDRDAVRGRHVVLPQRQHRRRRHEDQAHHAPDAQPGRLRVAPPPHSPGLTLRHH</sequence>
<comment type="caution">
    <text evidence="2">The sequence shown here is derived from an EMBL/GenBank/DDBJ whole genome shotgun (WGS) entry which is preliminary data.</text>
</comment>
<feature type="region of interest" description="Disordered" evidence="1">
    <location>
        <begin position="1"/>
        <end position="29"/>
    </location>
</feature>
<feature type="region of interest" description="Disordered" evidence="1">
    <location>
        <begin position="166"/>
        <end position="207"/>
    </location>
</feature>
<keyword evidence="3" id="KW-1185">Reference proteome</keyword>
<reference evidence="2" key="1">
    <citation type="submission" date="2021-01" db="EMBL/GenBank/DDBJ databases">
        <title>Whole genome shotgun sequence of Planotetraspora thailandica NBRC 104271.</title>
        <authorList>
            <person name="Komaki H."/>
            <person name="Tamura T."/>
        </authorList>
    </citation>
    <scope>NUCLEOTIDE SEQUENCE</scope>
    <source>
        <strain evidence="2">NBRC 104271</strain>
    </source>
</reference>
<dbReference type="AlphaFoldDB" id="A0A8J4DDV6"/>
<organism evidence="2 3">
    <name type="scientific">Planotetraspora thailandica</name>
    <dbReference type="NCBI Taxonomy" id="487172"/>
    <lineage>
        <taxon>Bacteria</taxon>
        <taxon>Bacillati</taxon>
        <taxon>Actinomycetota</taxon>
        <taxon>Actinomycetes</taxon>
        <taxon>Streptosporangiales</taxon>
        <taxon>Streptosporangiaceae</taxon>
        <taxon>Planotetraspora</taxon>
    </lineage>
</organism>
<protein>
    <recommendedName>
        <fullName evidence="4">Transposase</fullName>
    </recommendedName>
</protein>
<dbReference type="Proteomes" id="UP000605992">
    <property type="component" value="Unassembled WGS sequence"/>
</dbReference>
<evidence type="ECO:0008006" key="4">
    <source>
        <dbReference type="Google" id="ProtNLM"/>
    </source>
</evidence>
<evidence type="ECO:0000256" key="1">
    <source>
        <dbReference type="SAM" id="MobiDB-lite"/>
    </source>
</evidence>
<dbReference type="PANTHER" id="PTHR33498:SF1">
    <property type="entry name" value="TRANSPOSASE FOR INSERTION SEQUENCE ELEMENT IS1557"/>
    <property type="match status" value="1"/>
</dbReference>
<name>A0A8J4DDV6_9ACTN</name>
<dbReference type="EMBL" id="BOOR01000066">
    <property type="protein sequence ID" value="GII58576.1"/>
    <property type="molecule type" value="Genomic_DNA"/>
</dbReference>
<evidence type="ECO:0000313" key="3">
    <source>
        <dbReference type="Proteomes" id="UP000605992"/>
    </source>
</evidence>
<proteinExistence type="predicted"/>
<gene>
    <name evidence="2" type="ORF">Pth03_69650</name>
</gene>
<evidence type="ECO:0000313" key="2">
    <source>
        <dbReference type="EMBL" id="GII58576.1"/>
    </source>
</evidence>
<dbReference type="PANTHER" id="PTHR33498">
    <property type="entry name" value="TRANSPOSASE FOR INSERTION SEQUENCE ELEMENT IS1557"/>
    <property type="match status" value="1"/>
</dbReference>
<dbReference type="InterPro" id="IPR047951">
    <property type="entry name" value="Transpos_ISL3"/>
</dbReference>
<accession>A0A8J4DDV6</accession>